<dbReference type="EMBL" id="CP119078">
    <property type="protein sequence ID" value="WED42695.1"/>
    <property type="molecule type" value="Genomic_DNA"/>
</dbReference>
<dbReference type="PANTHER" id="PTHR11786:SF0">
    <property type="entry name" value="ARYLAMINE N-ACETYLTRANSFERASE 4-RELATED"/>
    <property type="match status" value="1"/>
</dbReference>
<dbReference type="InterPro" id="IPR001447">
    <property type="entry name" value="Arylamine_N-AcTrfase"/>
</dbReference>
<dbReference type="InterPro" id="IPR053710">
    <property type="entry name" value="Arylamine_NAT_domain_sf"/>
</dbReference>
<evidence type="ECO:0000313" key="2">
    <source>
        <dbReference type="EMBL" id="WED42695.1"/>
    </source>
</evidence>
<protein>
    <submittedName>
        <fullName evidence="2">Arylamine N-acetyltransferase</fullName>
    </submittedName>
</protein>
<dbReference type="Proteomes" id="UP001222087">
    <property type="component" value="Chromosome"/>
</dbReference>
<proteinExistence type="inferred from homology"/>
<dbReference type="Gene3D" id="3.30.2140.20">
    <property type="match status" value="1"/>
</dbReference>
<keyword evidence="3" id="KW-1185">Reference proteome</keyword>
<comment type="similarity">
    <text evidence="1">Belongs to the arylamine N-acetyltransferase family.</text>
</comment>
<reference evidence="2 3" key="1">
    <citation type="submission" date="2023-02" db="EMBL/GenBank/DDBJ databases">
        <title>Genome Sequence of L. cardiaca H63T.</title>
        <authorList>
            <person name="Lopez A.E."/>
            <person name="Cianciotto N.P."/>
        </authorList>
    </citation>
    <scope>NUCLEOTIDE SEQUENCE [LARGE SCALE GENOMIC DNA]</scope>
    <source>
        <strain evidence="2 3">H63</strain>
    </source>
</reference>
<dbReference type="SUPFAM" id="SSF54001">
    <property type="entry name" value="Cysteine proteinases"/>
    <property type="match status" value="1"/>
</dbReference>
<accession>A0ABY8APQ9</accession>
<dbReference type="RefSeq" id="WP_275088511.1">
    <property type="nucleotide sequence ID" value="NZ_CP119078.1"/>
</dbReference>
<dbReference type="Pfam" id="PF00797">
    <property type="entry name" value="Acetyltransf_2"/>
    <property type="match status" value="1"/>
</dbReference>
<gene>
    <name evidence="2" type="ORF">PXX05_12425</name>
</gene>
<dbReference type="PANTHER" id="PTHR11786">
    <property type="entry name" value="N-HYDROXYARYLAMINE O-ACETYLTRANSFERASE"/>
    <property type="match status" value="1"/>
</dbReference>
<evidence type="ECO:0000256" key="1">
    <source>
        <dbReference type="ARBA" id="ARBA00006547"/>
    </source>
</evidence>
<organism evidence="2 3">
    <name type="scientific">Legionella cardiaca</name>
    <dbReference type="NCBI Taxonomy" id="1071983"/>
    <lineage>
        <taxon>Bacteria</taxon>
        <taxon>Pseudomonadati</taxon>
        <taxon>Pseudomonadota</taxon>
        <taxon>Gammaproteobacteria</taxon>
        <taxon>Legionellales</taxon>
        <taxon>Legionellaceae</taxon>
        <taxon>Legionella</taxon>
    </lineage>
</organism>
<sequence length="322" mass="36290">MKNISLEDYLNKTNINIPSLPNLSSIEKINLLKDIYFAHVKTFPYSNTALRSIARQHPIQRPKLSFFSYKNLLSSEPDGYCFQTAALLNDALEQLGYETVFCAARVLVGAPINSPAIMTLPATHLVLVVTIDEQKFLLDPGMGSSAPRFPILITGKSDSITQNEDEYKFYPTDGVHVLERKTSQGWLRLMQTDLEPISEKTAQFNLLKLQLHPDPIPIRDTKTVFGVITPNGRKTLIWDVQSNQLKFSKQDGAESIYKTLTSFEEGVQILAEEFDIPNMSAETLKIHCSQTVLPKPQKPWTVNFPLDEAELSKMAENLTFKV</sequence>
<dbReference type="InterPro" id="IPR038765">
    <property type="entry name" value="Papain-like_cys_pep_sf"/>
</dbReference>
<name>A0ABY8APQ9_9GAMM</name>
<evidence type="ECO:0000313" key="3">
    <source>
        <dbReference type="Proteomes" id="UP001222087"/>
    </source>
</evidence>